<dbReference type="PANTHER" id="PTHR48153:SF2">
    <property type="entry name" value="UFM1-SPECIFIC PROTEASE 2"/>
    <property type="match status" value="1"/>
</dbReference>
<dbReference type="Gene3D" id="3.90.70.130">
    <property type="match status" value="1"/>
</dbReference>
<organism evidence="4 5">
    <name type="scientific">Ichthyophthirius multifiliis</name>
    <name type="common">White spot disease agent</name>
    <name type="synonym">Ich</name>
    <dbReference type="NCBI Taxonomy" id="5932"/>
    <lineage>
        <taxon>Eukaryota</taxon>
        <taxon>Sar</taxon>
        <taxon>Alveolata</taxon>
        <taxon>Ciliophora</taxon>
        <taxon>Intramacronucleata</taxon>
        <taxon>Oligohymenophorea</taxon>
        <taxon>Hymenostomatida</taxon>
        <taxon>Ophryoglenina</taxon>
        <taxon>Ichthyophthirius</taxon>
    </lineage>
</organism>
<dbReference type="GO" id="GO:0071567">
    <property type="term" value="F:deUFMylase activity"/>
    <property type="evidence" value="ECO:0007669"/>
    <property type="project" value="TreeGrafter"/>
</dbReference>
<keyword evidence="1" id="KW-0378">Hydrolase</keyword>
<dbReference type="Pfam" id="PF07910">
    <property type="entry name" value="Peptidase_C78"/>
    <property type="match status" value="1"/>
</dbReference>
<gene>
    <name evidence="4" type="ORF">IMG5_097930</name>
</gene>
<evidence type="ECO:0000256" key="1">
    <source>
        <dbReference type="ARBA" id="ARBA00022801"/>
    </source>
</evidence>
<protein>
    <submittedName>
        <fullName evidence="4">Ufm1-specific peptidase 2, putative</fullName>
    </submittedName>
</protein>
<name>G0QRV5_ICHMU</name>
<feature type="domain" description="UFSP1/2/DUB catalytic" evidence="3">
    <location>
        <begin position="236"/>
        <end position="425"/>
    </location>
</feature>
<evidence type="ECO:0000313" key="4">
    <source>
        <dbReference type="EMBL" id="EGR32046.1"/>
    </source>
</evidence>
<dbReference type="SUPFAM" id="SSF54001">
    <property type="entry name" value="Cysteine proteinases"/>
    <property type="match status" value="1"/>
</dbReference>
<evidence type="ECO:0000313" key="5">
    <source>
        <dbReference type="Proteomes" id="UP000008983"/>
    </source>
</evidence>
<proteinExistence type="predicted"/>
<keyword evidence="2" id="KW-0175">Coiled coil</keyword>
<evidence type="ECO:0000259" key="3">
    <source>
        <dbReference type="Pfam" id="PF07910"/>
    </source>
</evidence>
<dbReference type="InterPro" id="IPR038765">
    <property type="entry name" value="Papain-like_cys_pep_sf"/>
</dbReference>
<dbReference type="PANTHER" id="PTHR48153">
    <property type="entry name" value="UFM1-SPECIFIC PROTEASE 2"/>
    <property type="match status" value="1"/>
</dbReference>
<accession>G0QRV5</accession>
<dbReference type="STRING" id="857967.G0QRV5"/>
<keyword evidence="5" id="KW-1185">Reference proteome</keyword>
<dbReference type="InParanoid" id="G0QRV5"/>
<dbReference type="RefSeq" id="XP_004035532.1">
    <property type="nucleotide sequence ID" value="XM_004035484.1"/>
</dbReference>
<dbReference type="InterPro" id="IPR012462">
    <property type="entry name" value="UFSP1/2_DUB_cat"/>
</dbReference>
<dbReference type="Proteomes" id="UP000008983">
    <property type="component" value="Unassembled WGS sequence"/>
</dbReference>
<sequence>MKEYLIFYSLNQKLSELESEFIPQNSLFAWTLCLNGHPFHILQALNLSETLYQVFIDQNIDKFQEKIQEEIAYLDTYLPLNVKINGLISYKALPSDFCQKVSAILSSQTEFFTEELVFLTLNRSNLSIEDSLTGSKISILKPAATNDILKQYYILTSTSGDLNTSQNFEKSLKYYKIQDIKLPSESLQKVIQNLKEQIKKQLDKISKTSSLFKNPELKLIRNIHTYLPLKKKDNSRRYTVYGPYLYYHYLQDNINDEGWGCAYRSLQTILSFFKENKLREEFVMPQIRQIQQILVDIGDKSQPFVGSQEWIGAFEVSYVLQKLIQCECKIVHVRDGSQILDYVHEFRNHFLQEGTPIMFGGGVKASTLLGIDIEKEQNKQEENVKFLILDPHYTGQDNISKCTEKGGVFWQGKELFQNGVFYNFCMPLRI</sequence>
<dbReference type="AlphaFoldDB" id="G0QRV5"/>
<dbReference type="EMBL" id="GL983802">
    <property type="protein sequence ID" value="EGR32046.1"/>
    <property type="molecule type" value="Genomic_DNA"/>
</dbReference>
<evidence type="ECO:0000256" key="2">
    <source>
        <dbReference type="SAM" id="Coils"/>
    </source>
</evidence>
<dbReference type="eggNOG" id="KOG2433">
    <property type="taxonomic scope" value="Eukaryota"/>
</dbReference>
<dbReference type="GeneID" id="14908198"/>
<feature type="coiled-coil region" evidence="2">
    <location>
        <begin position="184"/>
        <end position="211"/>
    </location>
</feature>
<dbReference type="OrthoDB" id="417506at2759"/>
<reference evidence="4 5" key="1">
    <citation type="submission" date="2011-07" db="EMBL/GenBank/DDBJ databases">
        <authorList>
            <person name="Coyne R."/>
            <person name="Brami D."/>
            <person name="Johnson J."/>
            <person name="Hostetler J."/>
            <person name="Hannick L."/>
            <person name="Clark T."/>
            <person name="Cassidy-Hanley D."/>
            <person name="Inman J."/>
        </authorList>
    </citation>
    <scope>NUCLEOTIDE SEQUENCE [LARGE SCALE GENOMIC DNA]</scope>
    <source>
        <strain evidence="4 5">G5</strain>
    </source>
</reference>